<protein>
    <submittedName>
        <fullName evidence="2">Uncharacterized protein</fullName>
    </submittedName>
</protein>
<dbReference type="Proteomes" id="UP000823046">
    <property type="component" value="Unassembled WGS sequence"/>
</dbReference>
<feature type="compositionally biased region" description="Basic and acidic residues" evidence="1">
    <location>
        <begin position="99"/>
        <end position="113"/>
    </location>
</feature>
<feature type="compositionally biased region" description="Acidic residues" evidence="1">
    <location>
        <begin position="165"/>
        <end position="184"/>
    </location>
</feature>
<reference evidence="2 3" key="1">
    <citation type="journal article" date="2020" name="bioRxiv">
        <title>Metabolic contributions of an alphaproteobacterial endosymbiont in the apicomplexan Cardiosporidium cionae.</title>
        <authorList>
            <person name="Hunter E.S."/>
            <person name="Paight C.J."/>
            <person name="Lane C.E."/>
        </authorList>
    </citation>
    <scope>NUCLEOTIDE SEQUENCE [LARGE SCALE GENOMIC DNA]</scope>
    <source>
        <strain evidence="2">ESH_2018</strain>
    </source>
</reference>
<feature type="compositionally biased region" description="Polar residues" evidence="1">
    <location>
        <begin position="85"/>
        <end position="96"/>
    </location>
</feature>
<feature type="region of interest" description="Disordered" evidence="1">
    <location>
        <begin position="38"/>
        <end position="184"/>
    </location>
</feature>
<evidence type="ECO:0000256" key="1">
    <source>
        <dbReference type="SAM" id="MobiDB-lite"/>
    </source>
</evidence>
<feature type="region of interest" description="Disordered" evidence="1">
    <location>
        <begin position="1"/>
        <end position="24"/>
    </location>
</feature>
<organism evidence="2 3">
    <name type="scientific">Cardiosporidium cionae</name>
    <dbReference type="NCBI Taxonomy" id="476202"/>
    <lineage>
        <taxon>Eukaryota</taxon>
        <taxon>Sar</taxon>
        <taxon>Alveolata</taxon>
        <taxon>Apicomplexa</taxon>
        <taxon>Aconoidasida</taxon>
        <taxon>Nephromycida</taxon>
        <taxon>Cardiosporidium</taxon>
    </lineage>
</organism>
<feature type="compositionally biased region" description="Acidic residues" evidence="1">
    <location>
        <begin position="135"/>
        <end position="144"/>
    </location>
</feature>
<dbReference type="EMBL" id="JADAQX010000609">
    <property type="protein sequence ID" value="KAF8819768.1"/>
    <property type="molecule type" value="Genomic_DNA"/>
</dbReference>
<accession>A0ABQ7J740</accession>
<keyword evidence="3" id="KW-1185">Reference proteome</keyword>
<name>A0ABQ7J740_9APIC</name>
<evidence type="ECO:0000313" key="3">
    <source>
        <dbReference type="Proteomes" id="UP000823046"/>
    </source>
</evidence>
<proteinExistence type="predicted"/>
<gene>
    <name evidence="2" type="ORF">IE077_004022</name>
</gene>
<evidence type="ECO:0000313" key="2">
    <source>
        <dbReference type="EMBL" id="KAF8819768.1"/>
    </source>
</evidence>
<comment type="caution">
    <text evidence="2">The sequence shown here is derived from an EMBL/GenBank/DDBJ whole genome shotgun (WGS) entry which is preliminary data.</text>
</comment>
<feature type="compositionally biased region" description="Basic and acidic residues" evidence="1">
    <location>
        <begin position="54"/>
        <end position="70"/>
    </location>
</feature>
<sequence length="270" mass="30318">MEEFDDRSESASSDEHIDSPFTKRLKLRHDATLSAQTARLSDDLEVSEPLLFETKGEGDASSRSPSKERGSSFSEEPSGQLEPLSHTSPLDTTTTVPIEEEKKDKQSFEKLDAESLLSDEEAESVGSGDSSESALDTEEEEELEGSVISDGFIVDEAEVSNKESSDEDDDDEEEADVEEKLDADDLALIEENTGFRVATPDFYQIEEEKPHRRLKKLGEIPREMLPEHPPLDLEKSHITEEFTPYSDALQTIYQCFKDIPTVVQILRNER</sequence>
<feature type="compositionally biased region" description="Basic and acidic residues" evidence="1">
    <location>
        <begin position="7"/>
        <end position="18"/>
    </location>
</feature>